<gene>
    <name evidence="1" type="ORF">BE221DRAFT_56600</name>
</gene>
<reference evidence="1" key="1">
    <citation type="submission" date="2017-04" db="EMBL/GenBank/DDBJ databases">
        <title>Population genomics of picophytoplankton unveils novel chromosome hypervariability.</title>
        <authorList>
            <consortium name="DOE Joint Genome Institute"/>
            <person name="Blanc-Mathieu R."/>
            <person name="Krasovec M."/>
            <person name="Hebrard M."/>
            <person name="Yau S."/>
            <person name="Desgranges E."/>
            <person name="Martin J."/>
            <person name="Schackwitz W."/>
            <person name="Kuo A."/>
            <person name="Salin G."/>
            <person name="Donnadieu C."/>
            <person name="Desdevises Y."/>
            <person name="Sanchez-Ferandin S."/>
            <person name="Moreau H."/>
            <person name="Rivals E."/>
            <person name="Grigoriev I.V."/>
            <person name="Grimsley N."/>
            <person name="Eyre-Walker A."/>
            <person name="Piganeau G."/>
        </authorList>
    </citation>
    <scope>NUCLEOTIDE SEQUENCE [LARGE SCALE GENOMIC DNA]</scope>
    <source>
        <strain evidence="1">RCC 1115</strain>
    </source>
</reference>
<dbReference type="Proteomes" id="UP000195557">
    <property type="component" value="Unassembled WGS sequence"/>
</dbReference>
<organism evidence="1">
    <name type="scientific">Ostreococcus tauri</name>
    <name type="common">Marine green alga</name>
    <dbReference type="NCBI Taxonomy" id="70448"/>
    <lineage>
        <taxon>Eukaryota</taxon>
        <taxon>Viridiplantae</taxon>
        <taxon>Chlorophyta</taxon>
        <taxon>Mamiellophyceae</taxon>
        <taxon>Mamiellales</taxon>
        <taxon>Bathycoccaceae</taxon>
        <taxon>Ostreococcus</taxon>
    </lineage>
</organism>
<dbReference type="EMBL" id="KZ155777">
    <property type="protein sequence ID" value="OUS47692.1"/>
    <property type="molecule type" value="Genomic_DNA"/>
</dbReference>
<name>A0A1Y5IKS9_OSTTA</name>
<evidence type="ECO:0000313" key="1">
    <source>
        <dbReference type="EMBL" id="OUS47692.1"/>
    </source>
</evidence>
<accession>A0A1Y5IKS9</accession>
<feature type="non-terminal residue" evidence="1">
    <location>
        <position position="113"/>
    </location>
</feature>
<protein>
    <submittedName>
        <fullName evidence="1">Uncharacterized protein</fullName>
    </submittedName>
</protein>
<sequence length="113" mass="13026">MIILARSRISFALPLISSILSAKPIFSEGVIKLVQLVQERLCKRAKLRILPRQLQRPRAVLRVVDRSHHRTYPTISQQLPNALTRRDSLQRVASKSRPELVLRIFLKSSHRSV</sequence>
<dbReference type="AlphaFoldDB" id="A0A1Y5IKS9"/>
<proteinExistence type="predicted"/>